<gene>
    <name evidence="5" type="primary">ycf23</name>
</gene>
<dbReference type="PANTHER" id="PTHR36895">
    <property type="match status" value="1"/>
</dbReference>
<comment type="subcellular location">
    <subcellularLocation>
        <location evidence="1">Plastid</location>
    </subcellularLocation>
</comment>
<protein>
    <recommendedName>
        <fullName evidence="3">Uncharacterized protein ycf23</fullName>
    </recommendedName>
</protein>
<evidence type="ECO:0000256" key="4">
    <source>
        <dbReference type="ARBA" id="ARBA00022640"/>
    </source>
</evidence>
<reference evidence="5" key="1">
    <citation type="journal article" date="2017" name="J. Phycol.">
        <title>Analysis of chloroplast genomes and a supermatrix inform reclassification of the Rhodomelaceae (Rhodophyta).</title>
        <authorList>
            <person name="Diaz-Tapia P."/>
            <person name="Maggs C.A."/>
            <person name="West J.A."/>
            <person name="Verbruggen H."/>
        </authorList>
    </citation>
    <scope>NUCLEOTIDE SEQUENCE</scope>
    <source>
        <strain evidence="5">JFC1711</strain>
    </source>
</reference>
<evidence type="ECO:0000313" key="5">
    <source>
        <dbReference type="EMBL" id="ARW60153.1"/>
    </source>
</evidence>
<evidence type="ECO:0000256" key="2">
    <source>
        <dbReference type="ARBA" id="ARBA00009664"/>
    </source>
</evidence>
<evidence type="ECO:0000256" key="3">
    <source>
        <dbReference type="ARBA" id="ARBA00021523"/>
    </source>
</evidence>
<evidence type="ECO:0000256" key="1">
    <source>
        <dbReference type="ARBA" id="ARBA00004474"/>
    </source>
</evidence>
<keyword evidence="5" id="KW-0150">Chloroplast</keyword>
<comment type="similarity">
    <text evidence="2">Belongs to the ycf23 family.</text>
</comment>
<dbReference type="InterPro" id="IPR007570">
    <property type="entry name" value="Uncharacterised_Ycf23"/>
</dbReference>
<dbReference type="SUPFAM" id="SSF51395">
    <property type="entry name" value="FMN-linked oxidoreductases"/>
    <property type="match status" value="1"/>
</dbReference>
<proteinExistence type="inferred from homology"/>
<dbReference type="EMBL" id="MF101412">
    <property type="protein sequence ID" value="ARW60153.1"/>
    <property type="molecule type" value="Genomic_DNA"/>
</dbReference>
<organism evidence="5">
    <name type="scientific">Laurencieae sp</name>
    <dbReference type="NCBI Taxonomy" id="2007162"/>
    <lineage>
        <taxon>Eukaryota</taxon>
        <taxon>Rhodophyta</taxon>
        <taxon>Florideophyceae</taxon>
        <taxon>Rhodymeniophycidae</taxon>
        <taxon>Ceramiales</taxon>
        <taxon>Rhodomelaceae</taxon>
        <taxon>Laurencieae</taxon>
    </lineage>
</organism>
<dbReference type="Pfam" id="PF04481">
    <property type="entry name" value="DUF561"/>
    <property type="match status" value="1"/>
</dbReference>
<sequence length="276" mass="30618">MNLFSTKLYSCFQSKRVIKVITGMDNTSISKIINIAKVAELSGGSYLDIVANPKLVKLLKSYSSIPICVSSISPIDLYNCAVAGADLIEVGNFDSCYKKGIYMSSCEISQLCRELRSLMDNIDLCVTIPYYLPLSEQIKLAQDLEFMGVNIIQTEAFFIKNKLHRLNLNHSHIFQSTSLSYLSLLSTYFISEHVRIPVITSSSINAFSSPMALLCGASGVGVGSVVQNQYDLLQMSNYVKALRYSINSLTHEQSLNLNYQFFASSSLNFNIISNLS</sequence>
<name>A0A1Z1M2W4_9FLOR</name>
<keyword evidence="4 5" id="KW-0934">Plastid</keyword>
<accession>A0A1Z1M2W4</accession>
<dbReference type="PANTHER" id="PTHR36895:SF1">
    <property type="entry name" value="YCF23 PROTEIN"/>
    <property type="match status" value="1"/>
</dbReference>
<dbReference type="AlphaFoldDB" id="A0A1Z1M2W4"/>
<geneLocation type="chloroplast" evidence="5"/>
<dbReference type="GO" id="GO:0009536">
    <property type="term" value="C:plastid"/>
    <property type="evidence" value="ECO:0007669"/>
    <property type="project" value="UniProtKB-SubCell"/>
</dbReference>